<dbReference type="Gene3D" id="3.40.47.10">
    <property type="match status" value="2"/>
</dbReference>
<dbReference type="PANTHER" id="PTHR34069">
    <property type="entry name" value="3-OXOACYL-[ACYL-CARRIER-PROTEIN] SYNTHASE 3"/>
    <property type="match status" value="1"/>
</dbReference>
<organism evidence="1 2">
    <name type="scientific">Micromonospora lupini str. Lupac 08</name>
    <dbReference type="NCBI Taxonomy" id="1150864"/>
    <lineage>
        <taxon>Bacteria</taxon>
        <taxon>Bacillati</taxon>
        <taxon>Actinomycetota</taxon>
        <taxon>Actinomycetes</taxon>
        <taxon>Micromonosporales</taxon>
        <taxon>Micromonosporaceae</taxon>
        <taxon>Micromonospora</taxon>
    </lineage>
</organism>
<evidence type="ECO:0000313" key="2">
    <source>
        <dbReference type="Proteomes" id="UP000003448"/>
    </source>
</evidence>
<dbReference type="GO" id="GO:0044550">
    <property type="term" value="P:secondary metabolite biosynthetic process"/>
    <property type="evidence" value="ECO:0007669"/>
    <property type="project" value="TreeGrafter"/>
</dbReference>
<comment type="caution">
    <text evidence="1">The sequence shown here is derived from an EMBL/GenBank/DDBJ whole genome shotgun (WGS) entry which is preliminary data.</text>
</comment>
<keyword evidence="2" id="KW-1185">Reference proteome</keyword>
<sequence length="348" mass="36590">MNAVGLVAGVWYPSVRQTVAAAVACGDVRAKTATELGYTELPVSVDVAPPDMAVRAARPVLDRGRVPAGDLAMVLHASVHHQGHDAWSAPHYIAHQLAADRAVPIGLLQQCNGGAIGIELAIDRLRGDPRSGPVLVTTADRFLTPSWHRWLTDYGMATGDGATAVLVHRGDRPSDLLLHASATTVAADLEVMHRGDDGLDAHPLGHGPQIDVKRTKRAFIAAYGVDRFIKTAYDRISEAVATALAEAGLSRSDLRYAVLPRLGTKAMAEAYVPPLVEQVDADLLDLGRATGHLGAGDLNANLADLGRGDWLGPGDHALVLNGGGGFTFTAMVVSRPDSPSSTARGAFR</sequence>
<gene>
    <name evidence="1" type="ORF">MILUP08_40664</name>
</gene>
<reference evidence="2" key="1">
    <citation type="journal article" date="2012" name="J. Bacteriol.">
        <title>Genome Sequence of Micromonospora lupini Lupac 08, Isolated from Root Nodules of Lupinus angustifolius.</title>
        <authorList>
            <person name="Alonso-Vega P."/>
            <person name="Normand P."/>
            <person name="Bacigalupe R."/>
            <person name="Pujic P."/>
            <person name="Lajus A."/>
            <person name="Vallenet D."/>
            <person name="Carro L."/>
            <person name="Coll P."/>
            <person name="Trujillo M.E."/>
        </authorList>
    </citation>
    <scope>NUCLEOTIDE SEQUENCE [LARGE SCALE GENOMIC DNA]</scope>
    <source>
        <strain evidence="2">Lupac 08</strain>
    </source>
</reference>
<dbReference type="OrthoDB" id="2636646at2"/>
<dbReference type="Proteomes" id="UP000003448">
    <property type="component" value="Unassembled WGS sequence"/>
</dbReference>
<dbReference type="InterPro" id="IPR016039">
    <property type="entry name" value="Thiolase-like"/>
</dbReference>
<proteinExistence type="predicted"/>
<dbReference type="RefSeq" id="WP_007455083.1">
    <property type="nucleotide sequence ID" value="NZ_HF570108.1"/>
</dbReference>
<dbReference type="AlphaFoldDB" id="I0KW07"/>
<dbReference type="GO" id="GO:0016746">
    <property type="term" value="F:acyltransferase activity"/>
    <property type="evidence" value="ECO:0007669"/>
    <property type="project" value="UniProtKB-KW"/>
</dbReference>
<dbReference type="PANTHER" id="PTHR34069:SF2">
    <property type="entry name" value="BETA-KETOACYL-[ACYL-CARRIER-PROTEIN] SYNTHASE III"/>
    <property type="match status" value="1"/>
</dbReference>
<dbReference type="CDD" id="cd00827">
    <property type="entry name" value="init_cond_enzymes"/>
    <property type="match status" value="1"/>
</dbReference>
<name>I0KW07_9ACTN</name>
<dbReference type="SUPFAM" id="SSF53901">
    <property type="entry name" value="Thiolase-like"/>
    <property type="match status" value="1"/>
</dbReference>
<dbReference type="EMBL" id="CAIE01000009">
    <property type="protein sequence ID" value="CCH15754.1"/>
    <property type="molecule type" value="Genomic_DNA"/>
</dbReference>
<dbReference type="STRING" id="1150864.MILUP08_40664"/>
<dbReference type="eggNOG" id="COG0332">
    <property type="taxonomic scope" value="Bacteria"/>
</dbReference>
<evidence type="ECO:0000313" key="1">
    <source>
        <dbReference type="EMBL" id="CCH15754.1"/>
    </source>
</evidence>
<accession>I0KW07</accession>
<protein>
    <submittedName>
        <fullName evidence="1">Putative 3-oxoacyl-ACP synthase III</fullName>
    </submittedName>
</protein>